<dbReference type="AlphaFoldDB" id="A0A8J8BF38"/>
<keyword evidence="3" id="KW-0732">Signal</keyword>
<feature type="region of interest" description="Disordered" evidence="2">
    <location>
        <begin position="133"/>
        <end position="169"/>
    </location>
</feature>
<name>A0A8J8BF38_9ACTN</name>
<reference evidence="5" key="1">
    <citation type="submission" date="2021-04" db="EMBL/GenBank/DDBJ databases">
        <title>Genome based classification of Actinospica acidithermotolerans sp. nov., an actinobacterium isolated from an Indonesian hot spring.</title>
        <authorList>
            <person name="Kusuma A.B."/>
            <person name="Putra K.E."/>
            <person name="Nafisah S."/>
            <person name="Loh J."/>
            <person name="Nouioui I."/>
            <person name="Goodfellow M."/>
        </authorList>
    </citation>
    <scope>NUCLEOTIDE SEQUENCE</scope>
    <source>
        <strain evidence="5">DSM 45618</strain>
    </source>
</reference>
<feature type="chain" id="PRO_5035318165" evidence="3">
    <location>
        <begin position="18"/>
        <end position="231"/>
    </location>
</feature>
<dbReference type="Pfam" id="PF09206">
    <property type="entry name" value="ArabFuran-catal"/>
    <property type="match status" value="1"/>
</dbReference>
<dbReference type="GO" id="GO:0046556">
    <property type="term" value="F:alpha-L-arabinofuranosidase activity"/>
    <property type="evidence" value="ECO:0007669"/>
    <property type="project" value="InterPro"/>
</dbReference>
<feature type="signal peptide" evidence="3">
    <location>
        <begin position="1"/>
        <end position="17"/>
    </location>
</feature>
<dbReference type="InterPro" id="IPR012291">
    <property type="entry name" value="CBM2_carb-bd_dom_sf"/>
</dbReference>
<evidence type="ECO:0000256" key="2">
    <source>
        <dbReference type="SAM" id="MobiDB-lite"/>
    </source>
</evidence>
<keyword evidence="1" id="KW-1015">Disulfide bond</keyword>
<dbReference type="Gene3D" id="2.60.120.200">
    <property type="match status" value="1"/>
</dbReference>
<dbReference type="Pfam" id="PF00553">
    <property type="entry name" value="CBM_2"/>
    <property type="match status" value="1"/>
</dbReference>
<dbReference type="EMBL" id="JAGSXH010000274">
    <property type="protein sequence ID" value="MBS2967043.1"/>
    <property type="molecule type" value="Genomic_DNA"/>
</dbReference>
<sequence>MAIVASAGLVTAGGALAAIGAQAQAATAGCSVSYTVSSQWPGGFGANVTITNLGSSLSSWTLTWSFGAGQSITQLWNGTYTQSGSNVSVTNVSYNGSIPSGGNTSFGFNGSWNGSNPVPSSFSLNGVACTGGVTTSPSSSPSNSPSSSPSSSPSASPSSSPTQPAGQGPCDIFAAGGTPCVAAHSTTRALYAAYNGPLYQVRRSSDNSTRDIGVVSAGGVANAAAQDSFCS</sequence>
<dbReference type="Proteomes" id="UP000677913">
    <property type="component" value="Unassembled WGS sequence"/>
</dbReference>
<evidence type="ECO:0000256" key="3">
    <source>
        <dbReference type="SAM" id="SignalP"/>
    </source>
</evidence>
<accession>A0A8J8BF38</accession>
<dbReference type="InterPro" id="IPR015289">
    <property type="entry name" value="A-L-arabinofuranosidase_B_cat"/>
</dbReference>
<feature type="non-terminal residue" evidence="5">
    <location>
        <position position="231"/>
    </location>
</feature>
<dbReference type="GO" id="GO:0045490">
    <property type="term" value="P:pectin catabolic process"/>
    <property type="evidence" value="ECO:0007669"/>
    <property type="project" value="TreeGrafter"/>
</dbReference>
<organism evidence="5 6">
    <name type="scientific">Actinocrinis puniceicyclus</name>
    <dbReference type="NCBI Taxonomy" id="977794"/>
    <lineage>
        <taxon>Bacteria</taxon>
        <taxon>Bacillati</taxon>
        <taxon>Actinomycetota</taxon>
        <taxon>Actinomycetes</taxon>
        <taxon>Catenulisporales</taxon>
        <taxon>Actinospicaceae</taxon>
        <taxon>Actinocrinis</taxon>
    </lineage>
</organism>
<evidence type="ECO:0000313" key="5">
    <source>
        <dbReference type="EMBL" id="MBS2967043.1"/>
    </source>
</evidence>
<dbReference type="GO" id="GO:0031221">
    <property type="term" value="P:arabinan metabolic process"/>
    <property type="evidence" value="ECO:0007669"/>
    <property type="project" value="InterPro"/>
</dbReference>
<dbReference type="GO" id="GO:0019566">
    <property type="term" value="P:arabinose metabolic process"/>
    <property type="evidence" value="ECO:0007669"/>
    <property type="project" value="InterPro"/>
</dbReference>
<feature type="domain" description="CBM2" evidence="4">
    <location>
        <begin position="23"/>
        <end position="132"/>
    </location>
</feature>
<evidence type="ECO:0000313" key="6">
    <source>
        <dbReference type="Proteomes" id="UP000677913"/>
    </source>
</evidence>
<dbReference type="SUPFAM" id="SSF49899">
    <property type="entry name" value="Concanavalin A-like lectins/glucanases"/>
    <property type="match status" value="1"/>
</dbReference>
<dbReference type="SUPFAM" id="SSF49384">
    <property type="entry name" value="Carbohydrate-binding domain"/>
    <property type="match status" value="1"/>
</dbReference>
<dbReference type="InterPro" id="IPR013320">
    <property type="entry name" value="ConA-like_dom_sf"/>
</dbReference>
<proteinExistence type="predicted"/>
<dbReference type="GO" id="GO:0030247">
    <property type="term" value="F:polysaccharide binding"/>
    <property type="evidence" value="ECO:0007669"/>
    <property type="project" value="UniProtKB-UniRule"/>
</dbReference>
<dbReference type="PROSITE" id="PS51173">
    <property type="entry name" value="CBM2"/>
    <property type="match status" value="1"/>
</dbReference>
<dbReference type="InterPro" id="IPR038964">
    <property type="entry name" value="ABFB"/>
</dbReference>
<comment type="caution">
    <text evidence="5">The sequence shown here is derived from an EMBL/GenBank/DDBJ whole genome shotgun (WGS) entry which is preliminary data.</text>
</comment>
<evidence type="ECO:0000256" key="1">
    <source>
        <dbReference type="PIRSR" id="PIRSR638964-3"/>
    </source>
</evidence>
<protein>
    <submittedName>
        <fullName evidence="5">Cellulose binding domain-containing protein</fullName>
    </submittedName>
</protein>
<dbReference type="InterPro" id="IPR008965">
    <property type="entry name" value="CBM2/CBM3_carb-bd_dom_sf"/>
</dbReference>
<keyword evidence="6" id="KW-1185">Reference proteome</keyword>
<dbReference type="InterPro" id="IPR001919">
    <property type="entry name" value="CBD2"/>
</dbReference>
<dbReference type="PANTHER" id="PTHR39447:SF2">
    <property type="entry name" value="ALPHA-L-ARABINOFURANOSIDASE B"/>
    <property type="match status" value="1"/>
</dbReference>
<feature type="disulfide bond" evidence="1">
    <location>
        <begin position="170"/>
        <end position="180"/>
    </location>
</feature>
<gene>
    <name evidence="5" type="ORF">KGA66_28680</name>
</gene>
<dbReference type="PANTHER" id="PTHR39447">
    <property type="entry name" value="ALPHA-L-ARABINOFURANOSIDASE B"/>
    <property type="match status" value="1"/>
</dbReference>
<dbReference type="Gene3D" id="2.60.40.290">
    <property type="match status" value="1"/>
</dbReference>
<dbReference type="SMART" id="SM00637">
    <property type="entry name" value="CBD_II"/>
    <property type="match status" value="1"/>
</dbReference>
<evidence type="ECO:0000259" key="4">
    <source>
        <dbReference type="PROSITE" id="PS51173"/>
    </source>
</evidence>
<feature type="compositionally biased region" description="Low complexity" evidence="2">
    <location>
        <begin position="136"/>
        <end position="161"/>
    </location>
</feature>